<keyword evidence="1" id="KW-0812">Transmembrane</keyword>
<organism evidence="2 3">
    <name type="scientific">Hujiaoplasma nucleasis</name>
    <dbReference type="NCBI Taxonomy" id="2725268"/>
    <lineage>
        <taxon>Bacteria</taxon>
        <taxon>Bacillati</taxon>
        <taxon>Mycoplasmatota</taxon>
        <taxon>Mollicutes</taxon>
        <taxon>Candidatus Izemoplasmatales</taxon>
        <taxon>Hujiaoplasmataceae</taxon>
        <taxon>Hujiaoplasma</taxon>
    </lineage>
</organism>
<feature type="transmembrane region" description="Helical" evidence="1">
    <location>
        <begin position="50"/>
        <end position="74"/>
    </location>
</feature>
<dbReference type="Proteomes" id="UP000512167">
    <property type="component" value="Chromosome"/>
</dbReference>
<keyword evidence="1" id="KW-1133">Transmembrane helix</keyword>
<evidence type="ECO:0000256" key="1">
    <source>
        <dbReference type="SAM" id="Phobius"/>
    </source>
</evidence>
<dbReference type="EMBL" id="CP051151">
    <property type="protein sequence ID" value="QLY39632.1"/>
    <property type="molecule type" value="Genomic_DNA"/>
</dbReference>
<dbReference type="GO" id="GO:0016020">
    <property type="term" value="C:membrane"/>
    <property type="evidence" value="ECO:0007669"/>
    <property type="project" value="InterPro"/>
</dbReference>
<keyword evidence="3" id="KW-1185">Reference proteome</keyword>
<dbReference type="KEGG" id="tbk:HF295_01645"/>
<feature type="transmembrane region" description="Helical" evidence="1">
    <location>
        <begin position="7"/>
        <end position="30"/>
    </location>
</feature>
<evidence type="ECO:0000313" key="2">
    <source>
        <dbReference type="EMBL" id="QLY39632.1"/>
    </source>
</evidence>
<name>A0A7L6N2F4_9MOLU</name>
<reference evidence="2 3" key="1">
    <citation type="submission" date="2020-04" db="EMBL/GenBank/DDBJ databases">
        <authorList>
            <person name="Zheng R.K."/>
            <person name="Sun C.M."/>
        </authorList>
    </citation>
    <scope>NUCLEOTIDE SEQUENCE [LARGE SCALE GENOMIC DNA]</scope>
    <source>
        <strain evidence="3">zrk29</strain>
    </source>
</reference>
<dbReference type="InterPro" id="IPR003425">
    <property type="entry name" value="CCB3/YggT"/>
</dbReference>
<keyword evidence="1" id="KW-0472">Membrane</keyword>
<gene>
    <name evidence="2" type="ORF">HF295_01645</name>
</gene>
<dbReference type="AlphaFoldDB" id="A0A7L6N2F4"/>
<protein>
    <submittedName>
        <fullName evidence="2">YggT family protein</fullName>
    </submittedName>
</protein>
<dbReference type="RefSeq" id="WP_312032110.1">
    <property type="nucleotide sequence ID" value="NZ_CP051151.1"/>
</dbReference>
<dbReference type="Pfam" id="PF02325">
    <property type="entry name" value="CCB3_YggT"/>
    <property type="match status" value="1"/>
</dbReference>
<proteinExistence type="predicted"/>
<sequence length="83" mass="9935">MYDFLVIAYYLLTIYFYLMLAYIILSWTPLVNSKFYEMLTRIVHPYLGMFRGWLILGQIDFTPMFGLILFQFLLRFIAQALTG</sequence>
<evidence type="ECO:0000313" key="3">
    <source>
        <dbReference type="Proteomes" id="UP000512167"/>
    </source>
</evidence>
<accession>A0A7L6N2F4</accession>